<evidence type="ECO:0000313" key="2">
    <source>
        <dbReference type="EMBL" id="OCA92606.1"/>
    </source>
</evidence>
<feature type="signal peptide" evidence="1">
    <location>
        <begin position="1"/>
        <end position="21"/>
    </location>
</feature>
<reference evidence="3" key="1">
    <citation type="submission" date="2016-05" db="EMBL/GenBank/DDBJ databases">
        <authorList>
            <person name="Liu B."/>
            <person name="Wang J."/>
            <person name="Zhu Y."/>
            <person name="Liu G."/>
            <person name="Chen Q."/>
            <person name="Chen Z."/>
            <person name="Lan J."/>
            <person name="Che J."/>
            <person name="Ge C."/>
            <person name="Shi H."/>
            <person name="Pan Z."/>
            <person name="Liu X."/>
        </authorList>
    </citation>
    <scope>NUCLEOTIDE SEQUENCE [LARGE SCALE GENOMIC DNA]</scope>
    <source>
        <strain evidence="3">FJAT-27215</strain>
    </source>
</reference>
<keyword evidence="1" id="KW-0732">Signal</keyword>
<evidence type="ECO:0000256" key="1">
    <source>
        <dbReference type="SAM" id="SignalP"/>
    </source>
</evidence>
<protein>
    <recommendedName>
        <fullName evidence="4">Lipoprotein</fullName>
    </recommendedName>
</protein>
<dbReference type="PROSITE" id="PS51257">
    <property type="entry name" value="PROKAR_LIPOPROTEIN"/>
    <property type="match status" value="1"/>
</dbReference>
<gene>
    <name evidence="2" type="ORF">A8F95_02610</name>
</gene>
<sequence length="141" mass="15804">MKKSLLSIVLFSIIILSGCNSTNNEIIAKGKSQYWKVSIAYKLEGSMLNDNGNMVYLKDNPPKKVEFKYSYPNGFPTGSSGTVEHYEENIKEFKIGGGSGSLNKGDNYENLKEKIDEMSVLIQWETDGKVYNETVDLNAMK</sequence>
<feature type="chain" id="PRO_5038763133" description="Lipoprotein" evidence="1">
    <location>
        <begin position="22"/>
        <end position="141"/>
    </location>
</feature>
<evidence type="ECO:0008006" key="4">
    <source>
        <dbReference type="Google" id="ProtNLM"/>
    </source>
</evidence>
<proteinExistence type="predicted"/>
<evidence type="ECO:0000313" key="3">
    <source>
        <dbReference type="Proteomes" id="UP000092578"/>
    </source>
</evidence>
<accession>A0A1B9B930</accession>
<dbReference type="RefSeq" id="WP_065409096.1">
    <property type="nucleotide sequence ID" value="NZ_MAYT01000001.1"/>
</dbReference>
<dbReference type="EMBL" id="MAYT01000001">
    <property type="protein sequence ID" value="OCA92606.1"/>
    <property type="molecule type" value="Genomic_DNA"/>
</dbReference>
<name>A0A1B9B930_9BACI</name>
<organism evidence="2 3">
    <name type="scientific">Pseudobacillus wudalianchiensis</name>
    <dbReference type="NCBI Taxonomy" id="1743143"/>
    <lineage>
        <taxon>Bacteria</taxon>
        <taxon>Bacillati</taxon>
        <taxon>Bacillota</taxon>
        <taxon>Bacilli</taxon>
        <taxon>Bacillales</taxon>
        <taxon>Bacillaceae</taxon>
        <taxon>Pseudobacillus</taxon>
    </lineage>
</organism>
<dbReference type="AlphaFoldDB" id="A0A1B9B930"/>
<dbReference type="Proteomes" id="UP000092578">
    <property type="component" value="Unassembled WGS sequence"/>
</dbReference>
<comment type="caution">
    <text evidence="2">The sequence shown here is derived from an EMBL/GenBank/DDBJ whole genome shotgun (WGS) entry which is preliminary data.</text>
</comment>
<keyword evidence="3" id="KW-1185">Reference proteome</keyword>